<reference evidence="3 4" key="1">
    <citation type="submission" date="2019-03" db="EMBL/GenBank/DDBJ databases">
        <title>Genomics of glacier-inhabiting Cryobacterium strains.</title>
        <authorList>
            <person name="Liu Q."/>
            <person name="Xin Y.-H."/>
        </authorList>
    </citation>
    <scope>NUCLEOTIDE SEQUENCE [LARGE SCALE GENOMIC DNA]</scope>
    <source>
        <strain evidence="3 4">RHLT2-21</strain>
    </source>
</reference>
<gene>
    <name evidence="3" type="ORF">E3O32_16460</name>
</gene>
<evidence type="ECO:0000256" key="2">
    <source>
        <dbReference type="SAM" id="Phobius"/>
    </source>
</evidence>
<comment type="caution">
    <text evidence="3">The sequence shown here is derived from an EMBL/GenBank/DDBJ whole genome shotgun (WGS) entry which is preliminary data.</text>
</comment>
<proteinExistence type="predicted"/>
<protein>
    <recommendedName>
        <fullName evidence="5">DUF4232 domain-containing protein</fullName>
    </recommendedName>
</protein>
<feature type="transmembrane region" description="Helical" evidence="2">
    <location>
        <begin position="21"/>
        <end position="39"/>
    </location>
</feature>
<evidence type="ECO:0000313" key="4">
    <source>
        <dbReference type="Proteomes" id="UP000297643"/>
    </source>
</evidence>
<feature type="compositionally biased region" description="Low complexity" evidence="1">
    <location>
        <begin position="51"/>
        <end position="81"/>
    </location>
</feature>
<keyword evidence="2" id="KW-0472">Membrane</keyword>
<sequence length="210" mass="21840">MSTIKHPVGPQSSKVYWRRRLVVGLGLLFVLVIIILIIVRPGSSNGQPDGTPKAPASTASTDAPAAAATDPAATPTKCDPAQVQVEATTDADTYEPGTMPQLSLSITNTGSAPCVINAGTAKQVFTISSGKDVYWKSTDCQTDPSDADVTLEPTVPVSSTTPVTWDRIRSSPDTCDSDSRPAAPAGGASYHLAVTVDGIEATTPKQFILD</sequence>
<organism evidence="3 4">
    <name type="scientific">Cryobacterium mannosilyticum</name>
    <dbReference type="NCBI Taxonomy" id="1259190"/>
    <lineage>
        <taxon>Bacteria</taxon>
        <taxon>Bacillati</taxon>
        <taxon>Actinomycetota</taxon>
        <taxon>Actinomycetes</taxon>
        <taxon>Micrococcales</taxon>
        <taxon>Microbacteriaceae</taxon>
        <taxon>Cryobacterium</taxon>
    </lineage>
</organism>
<evidence type="ECO:0000256" key="1">
    <source>
        <dbReference type="SAM" id="MobiDB-lite"/>
    </source>
</evidence>
<dbReference type="AlphaFoldDB" id="A0A4R8VZV9"/>
<dbReference type="RefSeq" id="WP_134510921.1">
    <property type="nucleotide sequence ID" value="NZ_SOFM01000050.1"/>
</dbReference>
<dbReference type="Proteomes" id="UP000297643">
    <property type="component" value="Unassembled WGS sequence"/>
</dbReference>
<name>A0A4R8VZV9_9MICO</name>
<feature type="region of interest" description="Disordered" evidence="1">
    <location>
        <begin position="45"/>
        <end position="81"/>
    </location>
</feature>
<dbReference type="EMBL" id="SOFM01000050">
    <property type="protein sequence ID" value="TFB99643.1"/>
    <property type="molecule type" value="Genomic_DNA"/>
</dbReference>
<keyword evidence="2" id="KW-1133">Transmembrane helix</keyword>
<keyword evidence="2" id="KW-0812">Transmembrane</keyword>
<keyword evidence="4" id="KW-1185">Reference proteome</keyword>
<evidence type="ECO:0000313" key="3">
    <source>
        <dbReference type="EMBL" id="TFB99643.1"/>
    </source>
</evidence>
<evidence type="ECO:0008006" key="5">
    <source>
        <dbReference type="Google" id="ProtNLM"/>
    </source>
</evidence>
<feature type="region of interest" description="Disordered" evidence="1">
    <location>
        <begin position="167"/>
        <end position="186"/>
    </location>
</feature>
<accession>A0A4R8VZV9</accession>